<dbReference type="GO" id="GO:0003677">
    <property type="term" value="F:DNA binding"/>
    <property type="evidence" value="ECO:0007669"/>
    <property type="project" value="UniProtKB-KW"/>
</dbReference>
<dbReference type="PANTHER" id="PTHR46797:SF2">
    <property type="entry name" value="TRANSCRIPTIONAL REGULATOR"/>
    <property type="match status" value="1"/>
</dbReference>
<dbReference type="SUPFAM" id="SSF47413">
    <property type="entry name" value="lambda repressor-like DNA-binding domains"/>
    <property type="match status" value="1"/>
</dbReference>
<dbReference type="PROSITE" id="PS50943">
    <property type="entry name" value="HTH_CROC1"/>
    <property type="match status" value="1"/>
</dbReference>
<keyword evidence="1" id="KW-0238">DNA-binding</keyword>
<dbReference type="GO" id="GO:0005829">
    <property type="term" value="C:cytosol"/>
    <property type="evidence" value="ECO:0007669"/>
    <property type="project" value="TreeGrafter"/>
</dbReference>
<dbReference type="CDD" id="cd00093">
    <property type="entry name" value="HTH_XRE"/>
    <property type="match status" value="1"/>
</dbReference>
<dbReference type="SMART" id="SM00530">
    <property type="entry name" value="HTH_XRE"/>
    <property type="match status" value="1"/>
</dbReference>
<dbReference type="InterPro" id="IPR011051">
    <property type="entry name" value="RmlC_Cupin_sf"/>
</dbReference>
<reference evidence="4 5" key="1">
    <citation type="submission" date="2016-10" db="EMBL/GenBank/DDBJ databases">
        <authorList>
            <person name="de Groot N.N."/>
        </authorList>
    </citation>
    <scope>NUCLEOTIDE SEQUENCE [LARGE SCALE GENOMIC DNA]</scope>
    <source>
        <strain evidence="4 5">DSM 2698</strain>
    </source>
</reference>
<proteinExistence type="predicted"/>
<dbReference type="SUPFAM" id="SSF51182">
    <property type="entry name" value="RmlC-like cupins"/>
    <property type="match status" value="1"/>
</dbReference>
<feature type="region of interest" description="Disordered" evidence="2">
    <location>
        <begin position="1"/>
        <end position="27"/>
    </location>
</feature>
<dbReference type="EMBL" id="FMVW01000003">
    <property type="protein sequence ID" value="SCZ34850.1"/>
    <property type="molecule type" value="Genomic_DNA"/>
</dbReference>
<dbReference type="PANTHER" id="PTHR46797">
    <property type="entry name" value="HTH-TYPE TRANSCRIPTIONAL REGULATOR"/>
    <property type="match status" value="1"/>
</dbReference>
<keyword evidence="5" id="KW-1185">Reference proteome</keyword>
<dbReference type="InterPro" id="IPR050807">
    <property type="entry name" value="TransReg_Diox_bact_type"/>
</dbReference>
<dbReference type="InterPro" id="IPR010982">
    <property type="entry name" value="Lambda_DNA-bd_dom_sf"/>
</dbReference>
<feature type="domain" description="HTH cro/C1-type" evidence="3">
    <location>
        <begin position="29"/>
        <end position="83"/>
    </location>
</feature>
<dbReference type="CDD" id="cd02209">
    <property type="entry name" value="cupin_XRE_C"/>
    <property type="match status" value="1"/>
</dbReference>
<dbReference type="InterPro" id="IPR013096">
    <property type="entry name" value="Cupin_2"/>
</dbReference>
<dbReference type="Proteomes" id="UP000199347">
    <property type="component" value="Unassembled WGS sequence"/>
</dbReference>
<dbReference type="OrthoDB" id="9814751at2"/>
<evidence type="ECO:0000259" key="3">
    <source>
        <dbReference type="PROSITE" id="PS50943"/>
    </source>
</evidence>
<dbReference type="AlphaFoldDB" id="A0A1G5NE24"/>
<dbReference type="Pfam" id="PF01381">
    <property type="entry name" value="HTH_3"/>
    <property type="match status" value="1"/>
</dbReference>
<dbReference type="InterPro" id="IPR001387">
    <property type="entry name" value="Cro/C1-type_HTH"/>
</dbReference>
<dbReference type="Gene3D" id="2.60.120.10">
    <property type="entry name" value="Jelly Rolls"/>
    <property type="match status" value="1"/>
</dbReference>
<sequence length="206" mass="22673">MGSNPREALAVHELDNEPGEEDRSLGSAVREARRGRGLSLKQVADGAGISVGLLSQIERGISSPSVRALRAICNVLDMPVFTLFGDMEAKSELEARRIVRAAERRQVDFGAKGMIKSFLTTNEEGTLQMMEIVLEPGGGSGEEAYSHDGEETGVVLEGRLELFVDGSVYRLKEGDSFAFESRLPHRFRNLAEVRTRILWVTTPPVW</sequence>
<dbReference type="GO" id="GO:0003700">
    <property type="term" value="F:DNA-binding transcription factor activity"/>
    <property type="evidence" value="ECO:0007669"/>
    <property type="project" value="TreeGrafter"/>
</dbReference>
<evidence type="ECO:0000256" key="1">
    <source>
        <dbReference type="ARBA" id="ARBA00023125"/>
    </source>
</evidence>
<gene>
    <name evidence="4" type="ORF">SAMN03080610_01781</name>
</gene>
<evidence type="ECO:0000313" key="4">
    <source>
        <dbReference type="EMBL" id="SCZ34850.1"/>
    </source>
</evidence>
<evidence type="ECO:0000313" key="5">
    <source>
        <dbReference type="Proteomes" id="UP000199347"/>
    </source>
</evidence>
<dbReference type="Gene3D" id="1.10.260.40">
    <property type="entry name" value="lambda repressor-like DNA-binding domains"/>
    <property type="match status" value="1"/>
</dbReference>
<accession>A0A1G5NE24</accession>
<dbReference type="STRING" id="1120955.SAMN03080610_01781"/>
<evidence type="ECO:0000256" key="2">
    <source>
        <dbReference type="SAM" id="MobiDB-lite"/>
    </source>
</evidence>
<organism evidence="4 5">
    <name type="scientific">Afifella marina DSM 2698</name>
    <dbReference type="NCBI Taxonomy" id="1120955"/>
    <lineage>
        <taxon>Bacteria</taxon>
        <taxon>Pseudomonadati</taxon>
        <taxon>Pseudomonadota</taxon>
        <taxon>Alphaproteobacteria</taxon>
        <taxon>Hyphomicrobiales</taxon>
        <taxon>Afifellaceae</taxon>
        <taxon>Afifella</taxon>
    </lineage>
</organism>
<dbReference type="InterPro" id="IPR014710">
    <property type="entry name" value="RmlC-like_jellyroll"/>
</dbReference>
<protein>
    <submittedName>
        <fullName evidence="4">Transcriptional regulator, XRE family with cupin sensor</fullName>
    </submittedName>
</protein>
<name>A0A1G5NE24_AFIMA</name>
<dbReference type="Pfam" id="PF07883">
    <property type="entry name" value="Cupin_2"/>
    <property type="match status" value="1"/>
</dbReference>